<dbReference type="Pfam" id="PF08030">
    <property type="entry name" value="NAD_binding_6"/>
    <property type="match status" value="1"/>
</dbReference>
<feature type="region of interest" description="Disordered" evidence="14">
    <location>
        <begin position="500"/>
        <end position="528"/>
    </location>
</feature>
<feature type="transmembrane region" description="Helical" evidence="15">
    <location>
        <begin position="98"/>
        <end position="122"/>
    </location>
</feature>
<dbReference type="GO" id="GO:0015677">
    <property type="term" value="P:copper ion import"/>
    <property type="evidence" value="ECO:0007669"/>
    <property type="project" value="TreeGrafter"/>
</dbReference>
<dbReference type="RefSeq" id="XP_007774057.1">
    <property type="nucleotide sequence ID" value="XM_007775867.1"/>
</dbReference>
<dbReference type="InterPro" id="IPR039261">
    <property type="entry name" value="FNR_nucleotide-bd"/>
</dbReference>
<evidence type="ECO:0000256" key="10">
    <source>
        <dbReference type="ARBA" id="ARBA00023065"/>
    </source>
</evidence>
<dbReference type="PANTHER" id="PTHR32361">
    <property type="entry name" value="FERRIC/CUPRIC REDUCTASE TRANSMEMBRANE COMPONENT"/>
    <property type="match status" value="1"/>
</dbReference>
<keyword evidence="8 15" id="KW-1133">Transmembrane helix</keyword>
<dbReference type="Proteomes" id="UP000053558">
    <property type="component" value="Unassembled WGS sequence"/>
</dbReference>
<dbReference type="Pfam" id="PF08022">
    <property type="entry name" value="FAD_binding_8"/>
    <property type="match status" value="1"/>
</dbReference>
<protein>
    <recommendedName>
        <fullName evidence="3">ferric-chelate reductase (NADPH)</fullName>
        <ecNumber evidence="3">1.16.1.9</ecNumber>
    </recommendedName>
</protein>
<dbReference type="SUPFAM" id="SSF52343">
    <property type="entry name" value="Ferredoxin reductase-like, C-terminal NADP-linked domain"/>
    <property type="match status" value="1"/>
</dbReference>
<evidence type="ECO:0000256" key="3">
    <source>
        <dbReference type="ARBA" id="ARBA00012668"/>
    </source>
</evidence>
<evidence type="ECO:0000313" key="18">
    <source>
        <dbReference type="Proteomes" id="UP000053558"/>
    </source>
</evidence>
<accession>A0A5M3MA02</accession>
<organism evidence="17 18">
    <name type="scientific">Coniophora puteana (strain RWD-64-598)</name>
    <name type="common">Brown rot fungus</name>
    <dbReference type="NCBI Taxonomy" id="741705"/>
    <lineage>
        <taxon>Eukaryota</taxon>
        <taxon>Fungi</taxon>
        <taxon>Dikarya</taxon>
        <taxon>Basidiomycota</taxon>
        <taxon>Agaricomycotina</taxon>
        <taxon>Agaricomycetes</taxon>
        <taxon>Agaricomycetidae</taxon>
        <taxon>Boletales</taxon>
        <taxon>Coniophorineae</taxon>
        <taxon>Coniophoraceae</taxon>
        <taxon>Coniophora</taxon>
    </lineage>
</organism>
<dbReference type="GeneID" id="19200355"/>
<evidence type="ECO:0000256" key="2">
    <source>
        <dbReference type="ARBA" id="ARBA00006278"/>
    </source>
</evidence>
<evidence type="ECO:0000256" key="11">
    <source>
        <dbReference type="ARBA" id="ARBA00023136"/>
    </source>
</evidence>
<dbReference type="CDD" id="cd06186">
    <property type="entry name" value="NOX_Duox_like_FAD_NADP"/>
    <property type="match status" value="1"/>
</dbReference>
<dbReference type="OMA" id="KRPPHFR"/>
<dbReference type="GO" id="GO:0005886">
    <property type="term" value="C:plasma membrane"/>
    <property type="evidence" value="ECO:0007669"/>
    <property type="project" value="UniProtKB-SubCell"/>
</dbReference>
<proteinExistence type="inferred from homology"/>
<dbReference type="PANTHER" id="PTHR32361:SF9">
    <property type="entry name" value="FERRIC REDUCTASE TRANSMEMBRANE COMPONENT 3-RELATED"/>
    <property type="match status" value="1"/>
</dbReference>
<reference evidence="18" key="1">
    <citation type="journal article" date="2012" name="Science">
        <title>The Paleozoic origin of enzymatic lignin decomposition reconstructed from 31 fungal genomes.</title>
        <authorList>
            <person name="Floudas D."/>
            <person name="Binder M."/>
            <person name="Riley R."/>
            <person name="Barry K."/>
            <person name="Blanchette R.A."/>
            <person name="Henrissat B."/>
            <person name="Martinez A.T."/>
            <person name="Otillar R."/>
            <person name="Spatafora J.W."/>
            <person name="Yadav J.S."/>
            <person name="Aerts A."/>
            <person name="Benoit I."/>
            <person name="Boyd A."/>
            <person name="Carlson A."/>
            <person name="Copeland A."/>
            <person name="Coutinho P.M."/>
            <person name="de Vries R.P."/>
            <person name="Ferreira P."/>
            <person name="Findley K."/>
            <person name="Foster B."/>
            <person name="Gaskell J."/>
            <person name="Glotzer D."/>
            <person name="Gorecki P."/>
            <person name="Heitman J."/>
            <person name="Hesse C."/>
            <person name="Hori C."/>
            <person name="Igarashi K."/>
            <person name="Jurgens J.A."/>
            <person name="Kallen N."/>
            <person name="Kersten P."/>
            <person name="Kohler A."/>
            <person name="Kuees U."/>
            <person name="Kumar T.K.A."/>
            <person name="Kuo A."/>
            <person name="LaButti K."/>
            <person name="Larrondo L.F."/>
            <person name="Lindquist E."/>
            <person name="Ling A."/>
            <person name="Lombard V."/>
            <person name="Lucas S."/>
            <person name="Lundell T."/>
            <person name="Martin R."/>
            <person name="McLaughlin D.J."/>
            <person name="Morgenstern I."/>
            <person name="Morin E."/>
            <person name="Murat C."/>
            <person name="Nagy L.G."/>
            <person name="Nolan M."/>
            <person name="Ohm R.A."/>
            <person name="Patyshakuliyeva A."/>
            <person name="Rokas A."/>
            <person name="Ruiz-Duenas F.J."/>
            <person name="Sabat G."/>
            <person name="Salamov A."/>
            <person name="Samejima M."/>
            <person name="Schmutz J."/>
            <person name="Slot J.C."/>
            <person name="St John F."/>
            <person name="Stenlid J."/>
            <person name="Sun H."/>
            <person name="Sun S."/>
            <person name="Syed K."/>
            <person name="Tsang A."/>
            <person name="Wiebenga A."/>
            <person name="Young D."/>
            <person name="Pisabarro A."/>
            <person name="Eastwood D.C."/>
            <person name="Martin F."/>
            <person name="Cullen D."/>
            <person name="Grigoriev I.V."/>
            <person name="Hibbett D.S."/>
        </authorList>
    </citation>
    <scope>NUCLEOTIDE SEQUENCE [LARGE SCALE GENOMIC DNA]</scope>
    <source>
        <strain evidence="18">RWD-64-598 SS2</strain>
    </source>
</reference>
<dbReference type="EMBL" id="JH711587">
    <property type="protein sequence ID" value="EIW76078.1"/>
    <property type="molecule type" value="Genomic_DNA"/>
</dbReference>
<evidence type="ECO:0000256" key="4">
    <source>
        <dbReference type="ARBA" id="ARBA00022448"/>
    </source>
</evidence>
<dbReference type="GO" id="GO:0006826">
    <property type="term" value="P:iron ion transport"/>
    <property type="evidence" value="ECO:0007669"/>
    <property type="project" value="TreeGrafter"/>
</dbReference>
<evidence type="ECO:0000256" key="12">
    <source>
        <dbReference type="ARBA" id="ARBA00023180"/>
    </source>
</evidence>
<dbReference type="SFLD" id="SFLDS00052">
    <property type="entry name" value="Ferric_Reductase_Domain"/>
    <property type="match status" value="1"/>
</dbReference>
<evidence type="ECO:0000256" key="5">
    <source>
        <dbReference type="ARBA" id="ARBA00022475"/>
    </source>
</evidence>
<comment type="similarity">
    <text evidence="2">Belongs to the ferric reductase (FRE) family.</text>
</comment>
<dbReference type="KEGG" id="cput:CONPUDRAFT_131614"/>
<evidence type="ECO:0000256" key="14">
    <source>
        <dbReference type="SAM" id="MobiDB-lite"/>
    </source>
</evidence>
<dbReference type="InterPro" id="IPR051410">
    <property type="entry name" value="Ferric/Cupric_Reductase"/>
</dbReference>
<comment type="subcellular location">
    <subcellularLocation>
        <location evidence="1">Cell membrane</location>
        <topology evidence="1">Multi-pass membrane protein</topology>
    </subcellularLocation>
</comment>
<comment type="catalytic activity">
    <reaction evidence="13">
        <text>2 a Fe(II)-siderophore + NADP(+) + H(+) = 2 a Fe(III)-siderophore + NADPH</text>
        <dbReference type="Rhea" id="RHEA:28795"/>
        <dbReference type="Rhea" id="RHEA-COMP:11342"/>
        <dbReference type="Rhea" id="RHEA-COMP:11344"/>
        <dbReference type="ChEBI" id="CHEBI:15378"/>
        <dbReference type="ChEBI" id="CHEBI:29033"/>
        <dbReference type="ChEBI" id="CHEBI:29034"/>
        <dbReference type="ChEBI" id="CHEBI:57783"/>
        <dbReference type="ChEBI" id="CHEBI:58349"/>
        <dbReference type="EC" id="1.16.1.9"/>
    </reaction>
</comment>
<dbReference type="AlphaFoldDB" id="A0A5M3MA02"/>
<sequence>MGMQETNPMDTVIRDERDNAYPLELWWSISIVMGVVGAFNWGSYVHSRLNRLRGASPADAENGASPSRKVSSWRRVPVAAVNAFRVVSFRWTLNVGSWCSLSLAEFFIGAGYIAMLITFAFINTTNLESQKFDVHYWAHRCGHLAACQVPFLAALGAKNNLVSLVTGVSYERLNFVHRVLARGVLMLLLIHAGGETHVHVNAGLFPIYIQEAWLRLGITAVSSLFLLFLISLRPIRSRFYEFFFFSHLVLAFIFIIGAYFHTKAQVGDFWLWPAFVFWGLDRLIRFVRLVVFNHSYFGLKTGTGTMDASTELMADNLVRIRMKRPPHFHWSAGQTAFLIMPAVSTLPFEAHPFTIASIDSSLFAPEQFGEEDASVAPLWKELVFLVNVHGGFTKRLKETATAKGEVKVFVDGPYGPSPELGCYNTCILVAGGSGVSYTLPVLLNIIEAARNNVSQCTRVLFFWSVRDASHIFWIEQALVKAIQLAPPSLSISIRIHVTGSTSQPLGPSPDGSLEKVTGDDASERTSKGKSSFLTLSAVRVENGRADINELLNEEVASASGRMSVSVCGSQSISRAVRSSLCLSPSGVLSGGPSIVLHVESFGYA</sequence>
<keyword evidence="7" id="KW-0249">Electron transport</keyword>
<comment type="caution">
    <text evidence="17">The sequence shown here is derived from an EMBL/GenBank/DDBJ whole genome shotgun (WGS) entry which is preliminary data.</text>
</comment>
<dbReference type="EC" id="1.16.1.9" evidence="3"/>
<feature type="domain" description="FAD-binding FR-type" evidence="16">
    <location>
        <begin position="299"/>
        <end position="420"/>
    </location>
</feature>
<dbReference type="SFLD" id="SFLDG01168">
    <property type="entry name" value="Ferric_reductase_subgroup_(FRE"/>
    <property type="match status" value="1"/>
</dbReference>
<evidence type="ECO:0000256" key="13">
    <source>
        <dbReference type="ARBA" id="ARBA00048483"/>
    </source>
</evidence>
<keyword evidence="10" id="KW-0406">Ion transport</keyword>
<dbReference type="SUPFAM" id="SSF63380">
    <property type="entry name" value="Riboflavin synthase domain-like"/>
    <property type="match status" value="1"/>
</dbReference>
<gene>
    <name evidence="17" type="ORF">CONPUDRAFT_131614</name>
</gene>
<feature type="transmembrane region" description="Helical" evidence="15">
    <location>
        <begin position="212"/>
        <end position="230"/>
    </location>
</feature>
<evidence type="ECO:0000256" key="15">
    <source>
        <dbReference type="SAM" id="Phobius"/>
    </source>
</evidence>
<keyword evidence="4" id="KW-0813">Transport</keyword>
<dbReference type="OrthoDB" id="4494341at2759"/>
<keyword evidence="9" id="KW-0560">Oxidoreductase</keyword>
<evidence type="ECO:0000256" key="7">
    <source>
        <dbReference type="ARBA" id="ARBA00022982"/>
    </source>
</evidence>
<keyword evidence="6 15" id="KW-0812">Transmembrane</keyword>
<dbReference type="InterPro" id="IPR013130">
    <property type="entry name" value="Fe3_Rdtase_TM_dom"/>
</dbReference>
<dbReference type="InterPro" id="IPR017938">
    <property type="entry name" value="Riboflavin_synthase-like_b-brl"/>
</dbReference>
<evidence type="ECO:0000259" key="16">
    <source>
        <dbReference type="PROSITE" id="PS51384"/>
    </source>
</evidence>
<dbReference type="GO" id="GO:0052851">
    <property type="term" value="F:ferric-chelate reductase (NADPH) activity"/>
    <property type="evidence" value="ECO:0007669"/>
    <property type="project" value="UniProtKB-EC"/>
</dbReference>
<dbReference type="PROSITE" id="PS51384">
    <property type="entry name" value="FAD_FR"/>
    <property type="match status" value="1"/>
</dbReference>
<feature type="transmembrane region" description="Helical" evidence="15">
    <location>
        <begin position="25"/>
        <end position="44"/>
    </location>
</feature>
<dbReference type="Pfam" id="PF01794">
    <property type="entry name" value="Ferric_reduct"/>
    <property type="match status" value="1"/>
</dbReference>
<evidence type="ECO:0000256" key="9">
    <source>
        <dbReference type="ARBA" id="ARBA00023002"/>
    </source>
</evidence>
<evidence type="ECO:0000256" key="8">
    <source>
        <dbReference type="ARBA" id="ARBA00022989"/>
    </source>
</evidence>
<dbReference type="Gene3D" id="3.40.50.80">
    <property type="entry name" value="Nucleotide-binding domain of ferredoxin-NADP reductase (FNR) module"/>
    <property type="match status" value="1"/>
</dbReference>
<evidence type="ECO:0000256" key="6">
    <source>
        <dbReference type="ARBA" id="ARBA00022692"/>
    </source>
</evidence>
<dbReference type="InterPro" id="IPR013112">
    <property type="entry name" value="FAD-bd_8"/>
</dbReference>
<feature type="compositionally biased region" description="Basic and acidic residues" evidence="14">
    <location>
        <begin position="512"/>
        <end position="526"/>
    </location>
</feature>
<feature type="transmembrane region" description="Helical" evidence="15">
    <location>
        <begin position="242"/>
        <end position="260"/>
    </location>
</feature>
<dbReference type="InterPro" id="IPR017927">
    <property type="entry name" value="FAD-bd_FR_type"/>
</dbReference>
<keyword evidence="11 15" id="KW-0472">Membrane</keyword>
<dbReference type="InterPro" id="IPR013121">
    <property type="entry name" value="Fe_red_NAD-bd_6"/>
</dbReference>
<name>A0A5M3MA02_CONPW</name>
<evidence type="ECO:0000313" key="17">
    <source>
        <dbReference type="EMBL" id="EIW76078.1"/>
    </source>
</evidence>
<keyword evidence="12" id="KW-0325">Glycoprotein</keyword>
<evidence type="ECO:0000256" key="1">
    <source>
        <dbReference type="ARBA" id="ARBA00004651"/>
    </source>
</evidence>
<keyword evidence="5" id="KW-1003">Cell membrane</keyword>
<keyword evidence="18" id="KW-1185">Reference proteome</keyword>
<dbReference type="GO" id="GO:0006879">
    <property type="term" value="P:intracellular iron ion homeostasis"/>
    <property type="evidence" value="ECO:0007669"/>
    <property type="project" value="TreeGrafter"/>
</dbReference>